<dbReference type="GO" id="GO:0016810">
    <property type="term" value="F:hydrolase activity, acting on carbon-nitrogen (but not peptide) bonds"/>
    <property type="evidence" value="ECO:0007669"/>
    <property type="project" value="InterPro"/>
</dbReference>
<dbReference type="Gene3D" id="2.30.40.10">
    <property type="entry name" value="Urease, subunit C, domain 1"/>
    <property type="match status" value="1"/>
</dbReference>
<name>A0A4Y9SLL5_9BURK</name>
<accession>A0A4Y9SLL5</accession>
<feature type="signal peptide" evidence="1">
    <location>
        <begin position="1"/>
        <end position="19"/>
    </location>
</feature>
<keyword evidence="1" id="KW-0732">Signal</keyword>
<dbReference type="Gene3D" id="3.20.20.140">
    <property type="entry name" value="Metal-dependent hydrolases"/>
    <property type="match status" value="1"/>
</dbReference>
<dbReference type="InterPro" id="IPR057744">
    <property type="entry name" value="OTAase-like"/>
</dbReference>
<dbReference type="PANTHER" id="PTHR43135">
    <property type="entry name" value="ALPHA-D-RIBOSE 1-METHYLPHOSPHONATE 5-TRIPHOSPHATE DIPHOSPHATASE"/>
    <property type="match status" value="1"/>
</dbReference>
<feature type="chain" id="PRO_5021226150" evidence="1">
    <location>
        <begin position="20"/>
        <end position="428"/>
    </location>
</feature>
<evidence type="ECO:0000313" key="4">
    <source>
        <dbReference type="Proteomes" id="UP000298438"/>
    </source>
</evidence>
<reference evidence="3 4" key="1">
    <citation type="submission" date="2019-03" db="EMBL/GenBank/DDBJ databases">
        <title>Draft Genome Sequence of Massilia arenosa sp. nov., a Novel Massilia Species Isolated from a Sandy-loam Maize Soil.</title>
        <authorList>
            <person name="Raths R."/>
            <person name="Peta V."/>
            <person name="Bucking H."/>
        </authorList>
    </citation>
    <scope>NUCLEOTIDE SEQUENCE [LARGE SCALE GENOMIC DNA]</scope>
    <source>
        <strain evidence="3 4">MC02</strain>
    </source>
</reference>
<dbReference type="Pfam" id="PF01979">
    <property type="entry name" value="Amidohydro_1"/>
    <property type="match status" value="1"/>
</dbReference>
<dbReference type="RefSeq" id="WP_135206293.1">
    <property type="nucleotide sequence ID" value="NZ_SPVF01000083.1"/>
</dbReference>
<keyword evidence="4" id="KW-1185">Reference proteome</keyword>
<dbReference type="EMBL" id="SPVF01000083">
    <property type="protein sequence ID" value="TFW24699.1"/>
    <property type="molecule type" value="Genomic_DNA"/>
</dbReference>
<dbReference type="InterPro" id="IPR011059">
    <property type="entry name" value="Metal-dep_hydrolase_composite"/>
</dbReference>
<sequence length="428" mass="45459">MKRRLTTLALSVAAVTASAQPPQPAPATLVTPDAVWTGDGAVHAGWSVLVTGNRITAVGPAAQLQVPANAQRLALPGKTLIPGLIELHSHVLLHPYNETTWDDQVLKEPVEYRVLEAAKHSAESLQSGFTTLRDLGTEGAGYADVAIKRAIDDGTIPGPRLFVATKAIVASGSYGPSAKSYRYDLDFPKGAQEATGVDEVVRAVREQAGHGADWIKYYGDYRTGADGSARPTFTFEEVKALIATAHQSGRKVAVHASTDEAMRMAVLAGVDTIEHGYGGSDATFKLMAEKKVAFLPTLTAPEAIGEYFQKHVRGSAPTPAMQEAIDAFTRARKAGVIIGCGSDVGVFKHGSSARELEWLVKLGMTPTEALQAATTVAARVLDKQNDLGAIKPGAFADLVAVEGDPTKDIGTLYKVRFVMKNGTVYRNQ</sequence>
<gene>
    <name evidence="3" type="ORF">E4L96_05915</name>
</gene>
<dbReference type="SUPFAM" id="SSF51338">
    <property type="entry name" value="Composite domain of metallo-dependent hydrolases"/>
    <property type="match status" value="1"/>
</dbReference>
<dbReference type="CDD" id="cd01299">
    <property type="entry name" value="Met_dep_hydrolase_A"/>
    <property type="match status" value="1"/>
</dbReference>
<evidence type="ECO:0000256" key="1">
    <source>
        <dbReference type="SAM" id="SignalP"/>
    </source>
</evidence>
<dbReference type="InterPro" id="IPR051781">
    <property type="entry name" value="Metallo-dep_Hydrolase"/>
</dbReference>
<organism evidence="3 4">
    <name type="scientific">Zemynaea arenosa</name>
    <dbReference type="NCBI Taxonomy" id="2561931"/>
    <lineage>
        <taxon>Bacteria</taxon>
        <taxon>Pseudomonadati</taxon>
        <taxon>Pseudomonadota</taxon>
        <taxon>Betaproteobacteria</taxon>
        <taxon>Burkholderiales</taxon>
        <taxon>Oxalobacteraceae</taxon>
        <taxon>Telluria group</taxon>
        <taxon>Zemynaea</taxon>
    </lineage>
</organism>
<proteinExistence type="predicted"/>
<keyword evidence="3" id="KW-0378">Hydrolase</keyword>
<comment type="caution">
    <text evidence="3">The sequence shown here is derived from an EMBL/GenBank/DDBJ whole genome shotgun (WGS) entry which is preliminary data.</text>
</comment>
<dbReference type="PANTHER" id="PTHR43135:SF3">
    <property type="entry name" value="ALPHA-D-RIBOSE 1-METHYLPHOSPHONATE 5-TRIPHOSPHATE DIPHOSPHATASE"/>
    <property type="match status" value="1"/>
</dbReference>
<dbReference type="OrthoDB" id="9782972at2"/>
<evidence type="ECO:0000259" key="2">
    <source>
        <dbReference type="Pfam" id="PF01979"/>
    </source>
</evidence>
<dbReference type="SUPFAM" id="SSF51556">
    <property type="entry name" value="Metallo-dependent hydrolases"/>
    <property type="match status" value="1"/>
</dbReference>
<evidence type="ECO:0000313" key="3">
    <source>
        <dbReference type="EMBL" id="TFW24699.1"/>
    </source>
</evidence>
<dbReference type="Proteomes" id="UP000298438">
    <property type="component" value="Unassembled WGS sequence"/>
</dbReference>
<feature type="domain" description="Amidohydrolase-related" evidence="2">
    <location>
        <begin position="79"/>
        <end position="423"/>
    </location>
</feature>
<dbReference type="AlphaFoldDB" id="A0A4Y9SLL5"/>
<protein>
    <submittedName>
        <fullName evidence="3">Amidohydrolase family protein</fullName>
    </submittedName>
</protein>
<dbReference type="InterPro" id="IPR006680">
    <property type="entry name" value="Amidohydro-rel"/>
</dbReference>
<dbReference type="InterPro" id="IPR032466">
    <property type="entry name" value="Metal_Hydrolase"/>
</dbReference>